<dbReference type="CDD" id="cd04301">
    <property type="entry name" value="NAT_SF"/>
    <property type="match status" value="1"/>
</dbReference>
<organism evidence="2 3">
    <name type="scientific">Halocalculus aciditolerans</name>
    <dbReference type="NCBI Taxonomy" id="1383812"/>
    <lineage>
        <taxon>Archaea</taxon>
        <taxon>Methanobacteriati</taxon>
        <taxon>Methanobacteriota</taxon>
        <taxon>Stenosarchaea group</taxon>
        <taxon>Halobacteria</taxon>
        <taxon>Halobacteriales</taxon>
        <taxon>Halobacteriaceae</taxon>
        <taxon>Halocalculus</taxon>
    </lineage>
</organism>
<keyword evidence="2" id="KW-0808">Transferase</keyword>
<dbReference type="InterPro" id="IPR041496">
    <property type="entry name" value="YitH/HolE_GNAT"/>
</dbReference>
<keyword evidence="3" id="KW-1185">Reference proteome</keyword>
<evidence type="ECO:0000313" key="2">
    <source>
        <dbReference type="EMBL" id="GGL67676.1"/>
    </source>
</evidence>
<dbReference type="SUPFAM" id="SSF55729">
    <property type="entry name" value="Acyl-CoA N-acyltransferases (Nat)"/>
    <property type="match status" value="1"/>
</dbReference>
<reference evidence="2" key="2">
    <citation type="submission" date="2020-09" db="EMBL/GenBank/DDBJ databases">
        <authorList>
            <person name="Sun Q."/>
            <person name="Ohkuma M."/>
        </authorList>
    </citation>
    <scope>NUCLEOTIDE SEQUENCE</scope>
    <source>
        <strain evidence="2">JCM 19596</strain>
    </source>
</reference>
<dbReference type="Proteomes" id="UP000607197">
    <property type="component" value="Unassembled WGS sequence"/>
</dbReference>
<name>A0A830FLK4_9EURY</name>
<dbReference type="InterPro" id="IPR016181">
    <property type="entry name" value="Acyl_CoA_acyltransferase"/>
</dbReference>
<dbReference type="GO" id="GO:0016747">
    <property type="term" value="F:acyltransferase activity, transferring groups other than amino-acyl groups"/>
    <property type="evidence" value="ECO:0007669"/>
    <property type="project" value="InterPro"/>
</dbReference>
<dbReference type="Gene3D" id="3.40.630.90">
    <property type="match status" value="1"/>
</dbReference>
<dbReference type="Pfam" id="PF18014">
    <property type="entry name" value="Acetyltransf_18"/>
    <property type="match status" value="1"/>
</dbReference>
<reference evidence="2" key="1">
    <citation type="journal article" date="2014" name="Int. J. Syst. Evol. Microbiol.">
        <title>Complete genome sequence of Corynebacterium casei LMG S-19264T (=DSM 44701T), isolated from a smear-ripened cheese.</title>
        <authorList>
            <consortium name="US DOE Joint Genome Institute (JGI-PGF)"/>
            <person name="Walter F."/>
            <person name="Albersmeier A."/>
            <person name="Kalinowski J."/>
            <person name="Ruckert C."/>
        </authorList>
    </citation>
    <scope>NUCLEOTIDE SEQUENCE</scope>
    <source>
        <strain evidence="2">JCM 19596</strain>
    </source>
</reference>
<gene>
    <name evidence="2" type="ORF">GCM10009039_27050</name>
</gene>
<protein>
    <submittedName>
        <fullName evidence="2">N-acetyltransferase GCN5</fullName>
    </submittedName>
</protein>
<dbReference type="InterPro" id="IPR052729">
    <property type="entry name" value="Acyl/Acetyltrans_Enzymes"/>
</dbReference>
<feature type="domain" description="N-acetyltransferase" evidence="1">
    <location>
        <begin position="14"/>
        <end position="152"/>
    </location>
</feature>
<dbReference type="PANTHER" id="PTHR47237:SF2">
    <property type="entry name" value="BLL4206 PROTEIN"/>
    <property type="match status" value="1"/>
</dbReference>
<sequence length="285" mass="30023">MVFTVDSFSAAMDVDFRPLTARDAGDAAALSTAVGWGMRRTDWERFVSLPAVRTVGGWRDGELVATATAVCYDAAVAWIGSIVVAAPYRRRGLGTRVFERAFDDVRDRVDVVGLDANDTGKPIYADAGFDDVLTATVYTGTPSADLDASGVEPLTDAARIAGYDATRVSVDREFLLASLLDDPDTRGVVTTDDTGYAIATPTRTGWAVGPLLADDRQTTHRLLAAVRDALDGDSFTINALGSAPAAAFAAAGLTDTRTLTRMTYPTPEPALTGRGVYANAGFALG</sequence>
<dbReference type="Pfam" id="PF00583">
    <property type="entry name" value="Acetyltransf_1"/>
    <property type="match status" value="1"/>
</dbReference>
<proteinExistence type="predicted"/>
<dbReference type="Gene3D" id="3.40.630.30">
    <property type="match status" value="1"/>
</dbReference>
<comment type="caution">
    <text evidence="2">The sequence shown here is derived from an EMBL/GenBank/DDBJ whole genome shotgun (WGS) entry which is preliminary data.</text>
</comment>
<dbReference type="PANTHER" id="PTHR47237">
    <property type="entry name" value="SLL0310 PROTEIN"/>
    <property type="match status" value="1"/>
</dbReference>
<dbReference type="InterPro" id="IPR000182">
    <property type="entry name" value="GNAT_dom"/>
</dbReference>
<accession>A0A830FLK4</accession>
<dbReference type="AlphaFoldDB" id="A0A830FLK4"/>
<evidence type="ECO:0000259" key="1">
    <source>
        <dbReference type="PROSITE" id="PS51186"/>
    </source>
</evidence>
<dbReference type="PROSITE" id="PS51186">
    <property type="entry name" value="GNAT"/>
    <property type="match status" value="1"/>
</dbReference>
<evidence type="ECO:0000313" key="3">
    <source>
        <dbReference type="Proteomes" id="UP000607197"/>
    </source>
</evidence>
<dbReference type="EMBL" id="BMPG01000003">
    <property type="protein sequence ID" value="GGL67676.1"/>
    <property type="molecule type" value="Genomic_DNA"/>
</dbReference>